<dbReference type="InterPro" id="IPR001342">
    <property type="entry name" value="HDH_cat"/>
</dbReference>
<dbReference type="GO" id="GO:0009086">
    <property type="term" value="P:methionine biosynthetic process"/>
    <property type="evidence" value="ECO:0007669"/>
    <property type="project" value="UniProtKB-KW"/>
</dbReference>
<comment type="catalytic activity">
    <reaction evidence="11">
        <text>L-homoserine + NADP(+) = L-aspartate 4-semialdehyde + NADPH + H(+)</text>
        <dbReference type="Rhea" id="RHEA:15761"/>
        <dbReference type="ChEBI" id="CHEBI:15378"/>
        <dbReference type="ChEBI" id="CHEBI:57476"/>
        <dbReference type="ChEBI" id="CHEBI:57783"/>
        <dbReference type="ChEBI" id="CHEBI:58349"/>
        <dbReference type="ChEBI" id="CHEBI:537519"/>
        <dbReference type="EC" id="1.1.1.3"/>
    </reaction>
    <physiologicalReaction direction="right-to-left" evidence="11">
        <dbReference type="Rhea" id="RHEA:15763"/>
    </physiologicalReaction>
</comment>
<evidence type="ECO:0000256" key="3">
    <source>
        <dbReference type="ARBA" id="ARBA00006753"/>
    </source>
</evidence>
<comment type="pathway">
    <text evidence="2 14">Amino-acid biosynthesis; L-methionine biosynthesis via de novo pathway; L-homoserine from L-aspartate: step 3/3.</text>
</comment>
<evidence type="ECO:0000259" key="16">
    <source>
        <dbReference type="Pfam" id="PF00742"/>
    </source>
</evidence>
<dbReference type="PIRSF" id="PIRSF000098">
    <property type="entry name" value="Homoser_dehydrog"/>
    <property type="match status" value="1"/>
</dbReference>
<keyword evidence="9" id="KW-0915">Sodium</keyword>
<evidence type="ECO:0000256" key="12">
    <source>
        <dbReference type="PIRSR" id="PIRSR000098-1"/>
    </source>
</evidence>
<keyword evidence="6 14" id="KW-0028">Amino-acid biosynthesis</keyword>
<dbReference type="Gene3D" id="3.30.360.10">
    <property type="entry name" value="Dihydrodipicolinate Reductase, domain 2"/>
    <property type="match status" value="1"/>
</dbReference>
<keyword evidence="19" id="KW-1185">Reference proteome</keyword>
<keyword evidence="10 14" id="KW-0486">Methionine biosynthesis</keyword>
<keyword evidence="13 14" id="KW-0521">NADP</keyword>
<reference evidence="18" key="2">
    <citation type="journal article" date="2023" name="PLoS ONE">
        <title>Philodulcilactobacillus myokoensis gen. nov., sp. nov., a fructophilic, acidophilic, and agar-phobic lactic acid bacterium isolated from fermented vegetable extracts.</title>
        <authorList>
            <person name="Kouya T."/>
            <person name="Ishiyama Y."/>
            <person name="Ohashi S."/>
            <person name="Kumakubo R."/>
            <person name="Yamazaki T."/>
            <person name="Otaki T."/>
        </authorList>
    </citation>
    <scope>NUCLEOTIDE SEQUENCE</scope>
    <source>
        <strain evidence="18">WR16-4</strain>
    </source>
</reference>
<evidence type="ECO:0000256" key="5">
    <source>
        <dbReference type="ARBA" id="ARBA00013376"/>
    </source>
</evidence>
<evidence type="ECO:0000256" key="11">
    <source>
        <dbReference type="ARBA" id="ARBA00048841"/>
    </source>
</evidence>
<evidence type="ECO:0000256" key="14">
    <source>
        <dbReference type="RuleBase" id="RU000579"/>
    </source>
</evidence>
<evidence type="ECO:0000313" key="19">
    <source>
        <dbReference type="Proteomes" id="UP001144204"/>
    </source>
</evidence>
<feature type="domain" description="Homoserine dehydrogenase catalytic" evidence="16">
    <location>
        <begin position="138"/>
        <end position="316"/>
    </location>
</feature>
<dbReference type="FunFam" id="3.30.360.10:FF:000005">
    <property type="entry name" value="Homoserine dehydrogenase"/>
    <property type="match status" value="1"/>
</dbReference>
<keyword evidence="8 14" id="KW-0560">Oxidoreductase</keyword>
<dbReference type="InterPro" id="IPR019811">
    <property type="entry name" value="HDH_CS"/>
</dbReference>
<dbReference type="InterPro" id="IPR036291">
    <property type="entry name" value="NAD(P)-bd_dom_sf"/>
</dbReference>
<dbReference type="Proteomes" id="UP001144204">
    <property type="component" value="Unassembled WGS sequence"/>
</dbReference>
<evidence type="ECO:0000256" key="8">
    <source>
        <dbReference type="ARBA" id="ARBA00023002"/>
    </source>
</evidence>
<dbReference type="PROSITE" id="PS01042">
    <property type="entry name" value="HOMOSER_DHGENASE"/>
    <property type="match status" value="1"/>
</dbReference>
<dbReference type="SUPFAM" id="SSF55347">
    <property type="entry name" value="Glyceraldehyde-3-phosphate dehydrogenase-like, C-terminal domain"/>
    <property type="match status" value="1"/>
</dbReference>
<dbReference type="NCBIfam" id="NF004976">
    <property type="entry name" value="PRK06349.1"/>
    <property type="match status" value="1"/>
</dbReference>
<dbReference type="Gene3D" id="3.30.70.260">
    <property type="match status" value="1"/>
</dbReference>
<dbReference type="PANTHER" id="PTHR43331">
    <property type="entry name" value="HOMOSERINE DEHYDROGENASE"/>
    <property type="match status" value="1"/>
</dbReference>
<dbReference type="InterPro" id="IPR005106">
    <property type="entry name" value="Asp/hSer_DH_NAD-bd"/>
</dbReference>
<accession>A0A9W6B330</accession>
<evidence type="ECO:0000256" key="7">
    <source>
        <dbReference type="ARBA" id="ARBA00022697"/>
    </source>
</evidence>
<evidence type="ECO:0000259" key="17">
    <source>
        <dbReference type="Pfam" id="PF03447"/>
    </source>
</evidence>
<name>A0A9W6B330_9LACO</name>
<dbReference type="PANTHER" id="PTHR43331:SF1">
    <property type="entry name" value="HOMOSERINE DEHYDROGENASE"/>
    <property type="match status" value="1"/>
</dbReference>
<dbReference type="SUPFAM" id="SSF51735">
    <property type="entry name" value="NAD(P)-binding Rossmann-fold domains"/>
    <property type="match status" value="1"/>
</dbReference>
<feature type="domain" description="Aspartate/homoserine dehydrogenase NAD-binding" evidence="17">
    <location>
        <begin position="10"/>
        <end position="130"/>
    </location>
</feature>
<feature type="binding site" evidence="13">
    <location>
        <position position="106"/>
    </location>
    <ligand>
        <name>NADPH</name>
        <dbReference type="ChEBI" id="CHEBI:57783"/>
    </ligand>
</feature>
<comment type="similarity">
    <text evidence="3 15">Belongs to the homoserine dehydrogenase family.</text>
</comment>
<evidence type="ECO:0000256" key="10">
    <source>
        <dbReference type="ARBA" id="ARBA00023167"/>
    </source>
</evidence>
<dbReference type="Pfam" id="PF00742">
    <property type="entry name" value="Homoserine_dh"/>
    <property type="match status" value="1"/>
</dbReference>
<dbReference type="Gene3D" id="3.40.50.720">
    <property type="entry name" value="NAD(P)-binding Rossmann-like Domain"/>
    <property type="match status" value="1"/>
</dbReference>
<dbReference type="InterPro" id="IPR016204">
    <property type="entry name" value="HDH"/>
</dbReference>
<proteinExistence type="inferred from homology"/>
<evidence type="ECO:0000256" key="2">
    <source>
        <dbReference type="ARBA" id="ARBA00005062"/>
    </source>
</evidence>
<reference evidence="18" key="1">
    <citation type="submission" date="2022-07" db="EMBL/GenBank/DDBJ databases">
        <authorList>
            <person name="Kouya T."/>
            <person name="Ishiyama Y."/>
        </authorList>
    </citation>
    <scope>NUCLEOTIDE SEQUENCE</scope>
    <source>
        <strain evidence="18">WR16-4</strain>
    </source>
</reference>
<evidence type="ECO:0000256" key="4">
    <source>
        <dbReference type="ARBA" id="ARBA00013213"/>
    </source>
</evidence>
<evidence type="ECO:0000313" key="18">
    <source>
        <dbReference type="EMBL" id="GLB47353.1"/>
    </source>
</evidence>
<comment type="caution">
    <text evidence="18">The sequence shown here is derived from an EMBL/GenBank/DDBJ whole genome shotgun (WGS) entry which is preliminary data.</text>
</comment>
<dbReference type="GO" id="GO:0050661">
    <property type="term" value="F:NADP binding"/>
    <property type="evidence" value="ECO:0007669"/>
    <property type="project" value="InterPro"/>
</dbReference>
<dbReference type="EMBL" id="BRPL01000002">
    <property type="protein sequence ID" value="GLB47353.1"/>
    <property type="molecule type" value="Genomic_DNA"/>
</dbReference>
<organism evidence="18 19">
    <name type="scientific">Philodulcilactobacillus myokoensis</name>
    <dbReference type="NCBI Taxonomy" id="2929573"/>
    <lineage>
        <taxon>Bacteria</taxon>
        <taxon>Bacillati</taxon>
        <taxon>Bacillota</taxon>
        <taxon>Bacilli</taxon>
        <taxon>Lactobacillales</taxon>
        <taxon>Lactobacillaceae</taxon>
        <taxon>Philodulcilactobacillus</taxon>
    </lineage>
</organism>
<dbReference type="EC" id="1.1.1.3" evidence="4 14"/>
<sequence>MKEINIGILGLGTVGIGIVQLLKKRQAKIKNIYGVHFNLKTIAVRDVNKKRNVELPANTKLCDDDSKVIDDPDIQIVIEVTGNVDGAYHAIQRAMQSGKSVITANKEMLASHINDLNTIAKNNQVNFFYEASVAGGIPILRVLSESILTDSFEQVNGIINGTSNYILSEMLTNQADYHQVLEAAQQLGYAEANPRNDVKGYDAAYKLSILSYLIFGQFLPVSKIRLQGIDQISIEDLKAAQNDGYKIKLIANLKRKHKQLTASVVPTAIKKDEQLANVDGVQNAIQVTSDALGRTTYTGAGAGSLPTANSVLSDLIASANTETNGYSMALQNDNNNDYQIIKNGGKSQYLIIIHLRDNQINSVAKLESIQKIKFDNISTMMTNEISYPELQLLLKKIKNHVHPGTIVHAFPIFKS</sequence>
<dbReference type="AlphaFoldDB" id="A0A9W6B330"/>
<evidence type="ECO:0000256" key="6">
    <source>
        <dbReference type="ARBA" id="ARBA00022605"/>
    </source>
</evidence>
<dbReference type="GO" id="GO:0009088">
    <property type="term" value="P:threonine biosynthetic process"/>
    <property type="evidence" value="ECO:0007669"/>
    <property type="project" value="UniProtKB-KW"/>
</dbReference>
<gene>
    <name evidence="18" type="ORF">WR164_13320</name>
</gene>
<evidence type="ECO:0000256" key="15">
    <source>
        <dbReference type="RuleBase" id="RU004171"/>
    </source>
</evidence>
<dbReference type="RefSeq" id="WP_286136817.1">
    <property type="nucleotide sequence ID" value="NZ_BRPL01000002.1"/>
</dbReference>
<comment type="pathway">
    <text evidence="1 14">Amino-acid biosynthesis; L-threonine biosynthesis; L-threonine from L-aspartate: step 3/5.</text>
</comment>
<dbReference type="Pfam" id="PF03447">
    <property type="entry name" value="NAD_binding_3"/>
    <property type="match status" value="1"/>
</dbReference>
<evidence type="ECO:0000256" key="13">
    <source>
        <dbReference type="PIRSR" id="PIRSR000098-2"/>
    </source>
</evidence>
<keyword evidence="7 14" id="KW-0791">Threonine biosynthesis</keyword>
<feature type="binding site" evidence="13">
    <location>
        <position position="191"/>
    </location>
    <ligand>
        <name>L-homoserine</name>
        <dbReference type="ChEBI" id="CHEBI:57476"/>
    </ligand>
</feature>
<feature type="active site" description="Proton donor" evidence="12">
    <location>
        <position position="206"/>
    </location>
</feature>
<dbReference type="GO" id="GO:0004412">
    <property type="term" value="F:homoserine dehydrogenase activity"/>
    <property type="evidence" value="ECO:0007669"/>
    <property type="project" value="UniProtKB-EC"/>
</dbReference>
<evidence type="ECO:0000256" key="1">
    <source>
        <dbReference type="ARBA" id="ARBA00005056"/>
    </source>
</evidence>
<evidence type="ECO:0000256" key="9">
    <source>
        <dbReference type="ARBA" id="ARBA00023053"/>
    </source>
</evidence>
<protein>
    <recommendedName>
        <fullName evidence="5 14">Homoserine dehydrogenase</fullName>
        <ecNumber evidence="4 14">1.1.1.3</ecNumber>
    </recommendedName>
</protein>